<evidence type="ECO:0000313" key="3">
    <source>
        <dbReference type="EMBL" id="TQF65494.1"/>
    </source>
</evidence>
<keyword evidence="2" id="KW-0472">Membrane</keyword>
<feature type="transmembrane region" description="Helical" evidence="2">
    <location>
        <begin position="18"/>
        <end position="39"/>
    </location>
</feature>
<dbReference type="EMBL" id="VIGH01000012">
    <property type="protein sequence ID" value="TQF65494.1"/>
    <property type="molecule type" value="Genomic_DNA"/>
</dbReference>
<keyword evidence="4" id="KW-1185">Reference proteome</keyword>
<accession>A0A541AZM3</accession>
<dbReference type="Proteomes" id="UP000316256">
    <property type="component" value="Unassembled WGS sequence"/>
</dbReference>
<organism evidence="3 4">
    <name type="scientific">Rhodococcus spelaei</name>
    <dbReference type="NCBI Taxonomy" id="2546320"/>
    <lineage>
        <taxon>Bacteria</taxon>
        <taxon>Bacillati</taxon>
        <taxon>Actinomycetota</taxon>
        <taxon>Actinomycetes</taxon>
        <taxon>Mycobacteriales</taxon>
        <taxon>Nocardiaceae</taxon>
        <taxon>Rhodococcus</taxon>
    </lineage>
</organism>
<proteinExistence type="predicted"/>
<keyword evidence="2" id="KW-0812">Transmembrane</keyword>
<gene>
    <name evidence="3" type="ORF">FK531_21310</name>
</gene>
<feature type="region of interest" description="Disordered" evidence="1">
    <location>
        <begin position="70"/>
        <end position="94"/>
    </location>
</feature>
<evidence type="ECO:0000256" key="2">
    <source>
        <dbReference type="SAM" id="Phobius"/>
    </source>
</evidence>
<keyword evidence="2" id="KW-1133">Transmembrane helix</keyword>
<evidence type="ECO:0000313" key="4">
    <source>
        <dbReference type="Proteomes" id="UP000316256"/>
    </source>
</evidence>
<dbReference type="AlphaFoldDB" id="A0A541AZM3"/>
<feature type="transmembrane region" description="Helical" evidence="2">
    <location>
        <begin position="45"/>
        <end position="65"/>
    </location>
</feature>
<reference evidence="3 4" key="1">
    <citation type="submission" date="2019-06" db="EMBL/GenBank/DDBJ databases">
        <title>Rhodococcus spaelei sp. nov., isolated from a cave.</title>
        <authorList>
            <person name="Lee S.D."/>
        </authorList>
    </citation>
    <scope>NUCLEOTIDE SEQUENCE [LARGE SCALE GENOMIC DNA]</scope>
    <source>
        <strain evidence="3 4">C9-5</strain>
    </source>
</reference>
<comment type="caution">
    <text evidence="3">The sequence shown here is derived from an EMBL/GenBank/DDBJ whole genome shotgun (WGS) entry which is preliminary data.</text>
</comment>
<feature type="compositionally biased region" description="Basic and acidic residues" evidence="1">
    <location>
        <begin position="81"/>
        <end position="94"/>
    </location>
</feature>
<name>A0A541AZM3_9NOCA</name>
<evidence type="ECO:0000256" key="1">
    <source>
        <dbReference type="SAM" id="MobiDB-lite"/>
    </source>
</evidence>
<protein>
    <submittedName>
        <fullName evidence="3">Uncharacterized protein</fullName>
    </submittedName>
</protein>
<sequence>MGSQPVSGGRRELSLGRLALFSLGAAAAVLLLVTVLVAALRPSPVVGLVIVLVGVAGAVAAMGTVSTGMTRQAFDEEPGDESTREPDPDTGPER</sequence>